<protein>
    <submittedName>
        <fullName evidence="3">Amidohydrolase</fullName>
    </submittedName>
</protein>
<dbReference type="PANTHER" id="PTHR11014">
    <property type="entry name" value="PEPTIDASE M20 FAMILY MEMBER"/>
    <property type="match status" value="1"/>
</dbReference>
<dbReference type="Gene3D" id="3.30.70.360">
    <property type="match status" value="1"/>
</dbReference>
<dbReference type="Pfam" id="PF01546">
    <property type="entry name" value="Peptidase_M20"/>
    <property type="match status" value="1"/>
</dbReference>
<dbReference type="InterPro" id="IPR017439">
    <property type="entry name" value="Amidohydrolase"/>
</dbReference>
<evidence type="ECO:0000259" key="2">
    <source>
        <dbReference type="Pfam" id="PF07687"/>
    </source>
</evidence>
<organism evidence="3 4">
    <name type="scientific">Planosporangium thailandense</name>
    <dbReference type="NCBI Taxonomy" id="765197"/>
    <lineage>
        <taxon>Bacteria</taxon>
        <taxon>Bacillati</taxon>
        <taxon>Actinomycetota</taxon>
        <taxon>Actinomycetes</taxon>
        <taxon>Micromonosporales</taxon>
        <taxon>Micromonosporaceae</taxon>
        <taxon>Planosporangium</taxon>
    </lineage>
</organism>
<dbReference type="InterPro" id="IPR011650">
    <property type="entry name" value="Peptidase_M20_dimer"/>
</dbReference>
<feature type="compositionally biased region" description="Low complexity" evidence="1">
    <location>
        <begin position="1"/>
        <end position="14"/>
    </location>
</feature>
<comment type="caution">
    <text evidence="3">The sequence shown here is derived from an EMBL/GenBank/DDBJ whole genome shotgun (WGS) entry which is preliminary data.</text>
</comment>
<dbReference type="SUPFAM" id="SSF53187">
    <property type="entry name" value="Zn-dependent exopeptidases"/>
    <property type="match status" value="1"/>
</dbReference>
<dbReference type="InterPro" id="IPR002933">
    <property type="entry name" value="Peptidase_M20"/>
</dbReference>
<dbReference type="Proteomes" id="UP000722989">
    <property type="component" value="Unassembled WGS sequence"/>
</dbReference>
<dbReference type="EMBL" id="JAATVY010000040">
    <property type="protein sequence ID" value="NJC73926.1"/>
    <property type="molecule type" value="Genomic_DNA"/>
</dbReference>
<keyword evidence="4" id="KW-1185">Reference proteome</keyword>
<proteinExistence type="predicted"/>
<dbReference type="NCBIfam" id="TIGR01891">
    <property type="entry name" value="amidohydrolases"/>
    <property type="match status" value="1"/>
</dbReference>
<dbReference type="CDD" id="cd03886">
    <property type="entry name" value="M20_Acy1"/>
    <property type="match status" value="1"/>
</dbReference>
<feature type="domain" description="Peptidase M20 dimerisation" evidence="2">
    <location>
        <begin position="218"/>
        <end position="314"/>
    </location>
</feature>
<evidence type="ECO:0000313" key="3">
    <source>
        <dbReference type="EMBL" id="NJC73926.1"/>
    </source>
</evidence>
<dbReference type="PIRSF" id="PIRSF005962">
    <property type="entry name" value="Pept_M20D_amidohydro"/>
    <property type="match status" value="1"/>
</dbReference>
<dbReference type="InterPro" id="IPR036264">
    <property type="entry name" value="Bact_exopeptidase_dim_dom"/>
</dbReference>
<dbReference type="PANTHER" id="PTHR11014:SF63">
    <property type="entry name" value="METALLOPEPTIDASE, PUTATIVE (AFU_ORTHOLOGUE AFUA_6G09600)-RELATED"/>
    <property type="match status" value="1"/>
</dbReference>
<dbReference type="SUPFAM" id="SSF55031">
    <property type="entry name" value="Bacterial exopeptidase dimerisation domain"/>
    <property type="match status" value="1"/>
</dbReference>
<name>A0ABX0Y694_9ACTN</name>
<dbReference type="Gene3D" id="3.40.630.10">
    <property type="entry name" value="Zn peptidases"/>
    <property type="match status" value="1"/>
</dbReference>
<gene>
    <name evidence="3" type="ORF">HC031_30060</name>
</gene>
<accession>A0ABX0Y694</accession>
<reference evidence="3 4" key="1">
    <citation type="submission" date="2020-03" db="EMBL/GenBank/DDBJ databases">
        <title>WGS of the type strain of Planosporangium spp.</title>
        <authorList>
            <person name="Thawai C."/>
        </authorList>
    </citation>
    <scope>NUCLEOTIDE SEQUENCE [LARGE SCALE GENOMIC DNA]</scope>
    <source>
        <strain evidence="3 4">TBRC 5610</strain>
    </source>
</reference>
<sequence>MHLRVGALRPSGPRGAPPRRPSVRSERGRVSSDLLHVYDQWQRGLVEELPAAINLRHRIHAEPRIAGDEWDTARMVADALGAVESPSIGGAGRVVRIGPRHGPAIALRGELDALPMREETNVPWGSVNGAMHACGHDVHLAALVAVARAARSLPLPGGLLAVLQPSEETFPSGARAMLDAGAFDVNDVRAFLGVHLQPRLAEGVAAATPGPVNASSDEFTIVVDGRGGHAGYPHLTRDPVVALAAIVVAIQHIVARNVDPTRAAVLTVGTLAAGSAANVVPGRAEARGSLRALHPDDREFLHRRLVEVAEQVAAAHGCRAQVELTSGEPALVNDRGLAQACEPWLAKSGFVFGEAFRSCGADDFAHYGEAAPTLMVFVGTGDGTHGSPGLHHPRFLPSDLAVHHVAQAMIAAAVAAFEDLPVPPFGASAGVHARGLG</sequence>
<evidence type="ECO:0000313" key="4">
    <source>
        <dbReference type="Proteomes" id="UP000722989"/>
    </source>
</evidence>
<dbReference type="Pfam" id="PF07687">
    <property type="entry name" value="M20_dimer"/>
    <property type="match status" value="1"/>
</dbReference>
<feature type="region of interest" description="Disordered" evidence="1">
    <location>
        <begin position="1"/>
        <end position="28"/>
    </location>
</feature>
<evidence type="ECO:0000256" key="1">
    <source>
        <dbReference type="SAM" id="MobiDB-lite"/>
    </source>
</evidence>